<dbReference type="AlphaFoldDB" id="A0AA35JSM0"/>
<evidence type="ECO:0000256" key="5">
    <source>
        <dbReference type="ARBA" id="ARBA00005108"/>
    </source>
</evidence>
<dbReference type="GO" id="GO:0098794">
    <property type="term" value="C:postsynapse"/>
    <property type="evidence" value="ECO:0007669"/>
    <property type="project" value="UniProtKB-SubCell"/>
</dbReference>
<keyword evidence="14" id="KW-0560">Oxidoreductase</keyword>
<dbReference type="InterPro" id="IPR001128">
    <property type="entry name" value="Cyt_P450"/>
</dbReference>
<dbReference type="PROSITE" id="PS00086">
    <property type="entry name" value="CYTOCHROME_P450"/>
    <property type="match status" value="2"/>
</dbReference>
<name>A0AA35JSM0_9SAUR</name>
<comment type="pathway">
    <text evidence="5">Lipid metabolism; C21-steroid hormone metabolism.</text>
</comment>
<keyword evidence="16" id="KW-0770">Synapse</keyword>
<evidence type="ECO:0000256" key="43">
    <source>
        <dbReference type="ARBA" id="ARBA00077287"/>
    </source>
</evidence>
<evidence type="ECO:0000256" key="32">
    <source>
        <dbReference type="ARBA" id="ARBA00051503"/>
    </source>
</evidence>
<comment type="cofactor">
    <cofactor evidence="1 46">
        <name>heme</name>
        <dbReference type="ChEBI" id="CHEBI:30413"/>
    </cofactor>
</comment>
<evidence type="ECO:0000256" key="44">
    <source>
        <dbReference type="ARBA" id="ARBA00079170"/>
    </source>
</evidence>
<evidence type="ECO:0000256" key="28">
    <source>
        <dbReference type="ARBA" id="ARBA00050430"/>
    </source>
</evidence>
<comment type="similarity">
    <text evidence="6">Belongs to the cytochrome P450 family.</text>
</comment>
<dbReference type="GO" id="GO:0033781">
    <property type="term" value="F:cholesterol 24-hydroxylase activity"/>
    <property type="evidence" value="ECO:0007669"/>
    <property type="project" value="UniProtKB-EC"/>
</dbReference>
<comment type="catalytic activity">
    <reaction evidence="26">
        <text>desmosterol + reduced [NADPH--hemoprotein reductase] + O2 = (24Z),26-hydroxydesmosterol + oxidized [NADPH--hemoprotein reductase] + H2O + H(+)</text>
        <dbReference type="Rhea" id="RHEA:53236"/>
        <dbReference type="Rhea" id="RHEA-COMP:11964"/>
        <dbReference type="Rhea" id="RHEA-COMP:11965"/>
        <dbReference type="ChEBI" id="CHEBI:15377"/>
        <dbReference type="ChEBI" id="CHEBI:15378"/>
        <dbReference type="ChEBI" id="CHEBI:15379"/>
        <dbReference type="ChEBI" id="CHEBI:17737"/>
        <dbReference type="ChEBI" id="CHEBI:57618"/>
        <dbReference type="ChEBI" id="CHEBI:58210"/>
        <dbReference type="ChEBI" id="CHEBI:137053"/>
    </reaction>
    <physiologicalReaction direction="left-to-right" evidence="26">
        <dbReference type="Rhea" id="RHEA:53237"/>
    </physiologicalReaction>
</comment>
<comment type="catalytic activity">
    <reaction evidence="35">
        <text>cholestanol + reduced [NADPH--hemoprotein reductase] + O2 = (24S)-hydroxycholestanol + oxidized [NADPH--hemoprotein reductase] + H2O + H(+)</text>
        <dbReference type="Rhea" id="RHEA:53808"/>
        <dbReference type="Rhea" id="RHEA-COMP:11964"/>
        <dbReference type="Rhea" id="RHEA-COMP:11965"/>
        <dbReference type="ChEBI" id="CHEBI:15377"/>
        <dbReference type="ChEBI" id="CHEBI:15378"/>
        <dbReference type="ChEBI" id="CHEBI:15379"/>
        <dbReference type="ChEBI" id="CHEBI:57618"/>
        <dbReference type="ChEBI" id="CHEBI:58210"/>
        <dbReference type="ChEBI" id="CHEBI:86570"/>
        <dbReference type="ChEBI" id="CHEBI:137687"/>
    </reaction>
    <physiologicalReaction direction="left-to-right" evidence="35">
        <dbReference type="Rhea" id="RHEA:53809"/>
    </physiologicalReaction>
</comment>
<sequence length="1000" mass="114996">MGALAVIWGLLHPLLVALLAVFVFYCCYIKSVHMKYDHIPGPPRASFFFGHLPLVWGMIKKQENYYDLFKQWAEEYGPVLRLNAFHKVALLVSAPEGVKVYLTSPEYPKDPMVYRGLHDMYGVRFLGQGLSAVPDYNHWHNQRRIMDPAFKPTYLMGMMGTFNDVAEELMEVLEKKGTGANGVDVMSLLRCVTLDIIAKVAFGLELKTLQDDQTPFPHAILMVTKGLSTSRIPFFEYLPWNRKVVKEIQESVRLLRNTGKECIDQRQKAMKNGEEIPLDILTQILKMQDQEGNYDEENLLDNFVNFFFAGHETTANLLSFTIMELGRHPEIVAKLREEVDKVIGMNRDIVYEDLGNLKYLSQVLKEVLRLYPPAAATLRLSGKENVIEGIRIPENTSLIFCTYVMGRLEKFFHDPLVFDPDRFKSDQPRHYYCYFPFSLGPRSCIGQKFAMMEAKVVMAKLLQRFEFQLVQPQSFRVRDAGTLRPYDGVVNRPLMRMEVSWIICFISLGMEGNLIIRAPTHAAETQLRLDPAPSSPHFPPPISFLLGHGPLIWKTVKNQEPLGDLFLQWAEEYGPVVRFNVLHKAVVLVLSPEGVKECLLSPQYPKDQEYERSCNIFGERFLGNGLVSDLDHARWYKQRRIMDVAFSRSYLTRLMGTFNDQADKLMEQLEGKADGKTEVDMLSLLSRVTLDIIAKVAFGLELNTVYDDQTPFPRAIYMTLQGLSKSRIPFFEYMPWNRKEVKGVQESIRLLRRTGKECIEQRRKDMQDGEDIPLDILTQILKGAAQEEGCNDELMLDNFVTFFVAGHDTTTTQLSFTIMELSRNPEVVAKLQAEVDDVIGVKRDIAYEDLGKLQYLSQVLKEALRLYSPVPAVPRWTRKETVFEGVRIPANTSLMFSQYVMGRMKRFFKDPFIFNPDRFSKDQTIPYFTYFPFSLGGHTCIGQLFSQMEAKVVMAKFLQRFEFQLVPPQSFKIMETASLKPLDGLVCRLRPRRHLRCEGD</sequence>
<evidence type="ECO:0000256" key="12">
    <source>
        <dbReference type="ARBA" id="ARBA00022848"/>
    </source>
</evidence>
<evidence type="ECO:0000256" key="4">
    <source>
        <dbReference type="ARBA" id="ARBA00004389"/>
    </source>
</evidence>
<evidence type="ECO:0000256" key="24">
    <source>
        <dbReference type="ARBA" id="ARBA00034110"/>
    </source>
</evidence>
<evidence type="ECO:0000256" key="25">
    <source>
        <dbReference type="ARBA" id="ARBA00049645"/>
    </source>
</evidence>
<evidence type="ECO:0000256" key="46">
    <source>
        <dbReference type="PIRSR" id="PIRSR602401-1"/>
    </source>
</evidence>
<evidence type="ECO:0000256" key="45">
    <source>
        <dbReference type="ARBA" id="ARBA00080170"/>
    </source>
</evidence>
<dbReference type="Proteomes" id="UP001178461">
    <property type="component" value="Chromosome 1"/>
</dbReference>
<evidence type="ECO:0000256" key="40">
    <source>
        <dbReference type="ARBA" id="ARBA00054645"/>
    </source>
</evidence>
<comment type="catalytic activity">
    <reaction evidence="37">
        <text>7-dehydrocholesterol + reduced [NADPH--hemoprotein reductase] + O2 = cholesta-5,7-dien-3beta,24S-diol + oxidized [NADPH--hemoprotein reductase] + H2O + H(+)</text>
        <dbReference type="Rhea" id="RHEA:53244"/>
        <dbReference type="Rhea" id="RHEA-COMP:11964"/>
        <dbReference type="Rhea" id="RHEA-COMP:11965"/>
        <dbReference type="ChEBI" id="CHEBI:15377"/>
        <dbReference type="ChEBI" id="CHEBI:15378"/>
        <dbReference type="ChEBI" id="CHEBI:15379"/>
        <dbReference type="ChEBI" id="CHEBI:17759"/>
        <dbReference type="ChEBI" id="CHEBI:57618"/>
        <dbReference type="ChEBI" id="CHEBI:58210"/>
        <dbReference type="ChEBI" id="CHEBI:137061"/>
    </reaction>
    <physiologicalReaction direction="left-to-right" evidence="37">
        <dbReference type="Rhea" id="RHEA:53245"/>
    </physiologicalReaction>
</comment>
<keyword evidence="20" id="KW-1207">Sterol metabolism</keyword>
<keyword evidence="12" id="KW-0492">Microsome</keyword>
<evidence type="ECO:0000256" key="2">
    <source>
        <dbReference type="ARBA" id="ARBA00004111"/>
    </source>
</evidence>
<organism evidence="48 49">
    <name type="scientific">Podarcis lilfordi</name>
    <name type="common">Lilford's wall lizard</name>
    <dbReference type="NCBI Taxonomy" id="74358"/>
    <lineage>
        <taxon>Eukaryota</taxon>
        <taxon>Metazoa</taxon>
        <taxon>Chordata</taxon>
        <taxon>Craniata</taxon>
        <taxon>Vertebrata</taxon>
        <taxon>Euteleostomi</taxon>
        <taxon>Lepidosauria</taxon>
        <taxon>Squamata</taxon>
        <taxon>Bifurcata</taxon>
        <taxon>Unidentata</taxon>
        <taxon>Episquamata</taxon>
        <taxon>Laterata</taxon>
        <taxon>Lacertibaenia</taxon>
        <taxon>Lacertidae</taxon>
        <taxon>Podarcis</taxon>
    </lineage>
</organism>
<comment type="catalytic activity">
    <reaction evidence="28">
        <text>(24S)-hydroxycholesterol + reduced [NADPH--hemoprotein reductase] + O2 = 24S,25-dihydroxycholesterol + oxidized [NADPH--hemoprotein reductase] + H2O + H(+)</text>
        <dbReference type="Rhea" id="RHEA:46384"/>
        <dbReference type="Rhea" id="RHEA-COMP:11964"/>
        <dbReference type="Rhea" id="RHEA-COMP:11965"/>
        <dbReference type="ChEBI" id="CHEBI:15377"/>
        <dbReference type="ChEBI" id="CHEBI:15378"/>
        <dbReference type="ChEBI" id="CHEBI:15379"/>
        <dbReference type="ChEBI" id="CHEBI:34310"/>
        <dbReference type="ChEBI" id="CHEBI:57618"/>
        <dbReference type="ChEBI" id="CHEBI:58210"/>
        <dbReference type="ChEBI" id="CHEBI:86074"/>
    </reaction>
    <physiologicalReaction direction="left-to-right" evidence="28">
        <dbReference type="Rhea" id="RHEA:46385"/>
    </physiologicalReaction>
</comment>
<evidence type="ECO:0000256" key="13">
    <source>
        <dbReference type="ARBA" id="ARBA00022989"/>
    </source>
</evidence>
<evidence type="ECO:0000313" key="48">
    <source>
        <dbReference type="EMBL" id="CAI5764524.1"/>
    </source>
</evidence>
<evidence type="ECO:0000256" key="38">
    <source>
        <dbReference type="ARBA" id="ARBA00052074"/>
    </source>
</evidence>
<comment type="catalytic activity">
    <reaction evidence="33">
        <text>4beta-hydroxycholesterol + reduced [NADPH--hemoprotein reductase] + O2 = 4beta,24S-dihydroxycholesterol + oxidized [NADPH--hemoprotein reductase] + H2O + H(+)</text>
        <dbReference type="Rhea" id="RHEA:46392"/>
        <dbReference type="Rhea" id="RHEA-COMP:11964"/>
        <dbReference type="Rhea" id="RHEA-COMP:11965"/>
        <dbReference type="ChEBI" id="CHEBI:15377"/>
        <dbReference type="ChEBI" id="CHEBI:15378"/>
        <dbReference type="ChEBI" id="CHEBI:15379"/>
        <dbReference type="ChEBI" id="CHEBI:57618"/>
        <dbReference type="ChEBI" id="CHEBI:58210"/>
        <dbReference type="ChEBI" id="CHEBI:85778"/>
        <dbReference type="ChEBI" id="CHEBI:86087"/>
    </reaction>
    <physiologicalReaction direction="left-to-right" evidence="33">
        <dbReference type="Rhea" id="RHEA:46393"/>
    </physiologicalReaction>
</comment>
<evidence type="ECO:0000256" key="17">
    <source>
        <dbReference type="ARBA" id="ARBA00023033"/>
    </source>
</evidence>
<comment type="subcellular location">
    <subcellularLocation>
        <location evidence="3">Cell projection</location>
        <location evidence="3">Dendrite</location>
    </subcellularLocation>
    <subcellularLocation>
        <location evidence="4">Endoplasmic reticulum membrane</location>
        <topology evidence="4">Single-pass membrane protein</topology>
    </subcellularLocation>
    <subcellularLocation>
        <location evidence="2">Microsome membrane</location>
        <topology evidence="2">Single-pass membrane protein</topology>
    </subcellularLocation>
    <subcellularLocation>
        <location evidence="24">Postsynapse</location>
    </subcellularLocation>
    <subcellularLocation>
        <location evidence="23">Presynapse</location>
    </subcellularLocation>
</comment>
<keyword evidence="15 46" id="KW-0408">Iron</keyword>
<dbReference type="PANTHER" id="PTHR24293">
    <property type="entry name" value="CYTOCHROME P450 FAMILY 46 SUBFAMILY A"/>
    <property type="match status" value="1"/>
</dbReference>
<dbReference type="PANTHER" id="PTHR24293:SF1">
    <property type="entry name" value="CHOLESTEROL 24-HYDROXYLASE"/>
    <property type="match status" value="1"/>
</dbReference>
<evidence type="ECO:0000256" key="11">
    <source>
        <dbReference type="ARBA" id="ARBA00022824"/>
    </source>
</evidence>
<keyword evidence="13 47" id="KW-1133">Transmembrane helix</keyword>
<dbReference type="Pfam" id="PF00067">
    <property type="entry name" value="p450"/>
    <property type="match status" value="2"/>
</dbReference>
<proteinExistence type="inferred from homology"/>
<keyword evidence="22" id="KW-0966">Cell projection</keyword>
<dbReference type="PRINTS" id="PR00385">
    <property type="entry name" value="P450"/>
</dbReference>
<comment type="function">
    <text evidence="40">P450 monooxygenase that plays a major role in cholesterol homeostasis in the brain. Primarily catalyzes the hydroxylation (with S stereochemistry) at C-24 of cholesterol side chain, triggering cholesterol diffusion out of neurons and its further degradation. By promoting constant cholesterol elimination in neurons, may activate the mevalonate pathway and coordinate the synthesis of new cholesterol and nonsterol isoprenoids involved in synaptic activity and learning. Further hydroxylates cholesterol derivatives and hormone steroids on both the ring and side chain of these molecules, converting them into active oxysterols involved in lipid signaling and biosynthesis. Acts as an epoxidase converting cholesta-5,24-dien-3beta-ol/desmosterol into (24S),25-epoxycholesterol, an abundant lipid ligand of nuclear NR1H2 and NR1H3 receptors shown to promote neurogenesis in developing brain. May also catalyze the oxidative metabolism of xenobiotics, such as clotrimazole.</text>
</comment>
<evidence type="ECO:0000256" key="33">
    <source>
        <dbReference type="ARBA" id="ARBA00051527"/>
    </source>
</evidence>
<dbReference type="FunFam" id="1.10.630.10:FF:000031">
    <property type="entry name" value="cholesterol 24-hydroxylase isoform X2"/>
    <property type="match status" value="2"/>
</dbReference>
<dbReference type="SUPFAM" id="SSF48264">
    <property type="entry name" value="Cytochrome P450"/>
    <property type="match status" value="2"/>
</dbReference>
<evidence type="ECO:0000313" key="49">
    <source>
        <dbReference type="Proteomes" id="UP001178461"/>
    </source>
</evidence>
<keyword evidence="8 46" id="KW-0349">Heme</keyword>
<dbReference type="InterPro" id="IPR039983">
    <property type="entry name" value="CYP46A1"/>
</dbReference>
<dbReference type="GO" id="GO:0005789">
    <property type="term" value="C:endoplasmic reticulum membrane"/>
    <property type="evidence" value="ECO:0007669"/>
    <property type="project" value="UniProtKB-SubCell"/>
</dbReference>
<evidence type="ECO:0000256" key="1">
    <source>
        <dbReference type="ARBA" id="ARBA00001971"/>
    </source>
</evidence>
<comment type="catalytic activity">
    <reaction evidence="30">
        <text>cholesterol + reduced [NADPH--hemoprotein reductase] + O2 = (24S)-hydroxycholesterol + oxidized [NADPH--hemoprotein reductase] + H2O + H(+)</text>
        <dbReference type="Rhea" id="RHEA:22716"/>
        <dbReference type="Rhea" id="RHEA-COMP:11964"/>
        <dbReference type="Rhea" id="RHEA-COMP:11965"/>
        <dbReference type="ChEBI" id="CHEBI:15377"/>
        <dbReference type="ChEBI" id="CHEBI:15378"/>
        <dbReference type="ChEBI" id="CHEBI:15379"/>
        <dbReference type="ChEBI" id="CHEBI:16113"/>
        <dbReference type="ChEBI" id="CHEBI:34310"/>
        <dbReference type="ChEBI" id="CHEBI:57618"/>
        <dbReference type="ChEBI" id="CHEBI:58210"/>
        <dbReference type="EC" id="1.14.14.25"/>
    </reaction>
    <physiologicalReaction direction="left-to-right" evidence="30">
        <dbReference type="Rhea" id="RHEA:22717"/>
    </physiologicalReaction>
</comment>
<evidence type="ECO:0000256" key="6">
    <source>
        <dbReference type="ARBA" id="ARBA00010617"/>
    </source>
</evidence>
<comment type="catalytic activity">
    <reaction evidence="31">
        <text>testosterone + reduced [NADPH--hemoprotein reductase] + O2 = 16beta,17beta-dihydroxyandrost-4-en-3-one + oxidized [NADPH--hemoprotein reductase] + H2O + H(+)</text>
        <dbReference type="Rhea" id="RHEA:46304"/>
        <dbReference type="Rhea" id="RHEA-COMP:11964"/>
        <dbReference type="Rhea" id="RHEA-COMP:11965"/>
        <dbReference type="ChEBI" id="CHEBI:15377"/>
        <dbReference type="ChEBI" id="CHEBI:15378"/>
        <dbReference type="ChEBI" id="CHEBI:15379"/>
        <dbReference type="ChEBI" id="CHEBI:17347"/>
        <dbReference type="ChEBI" id="CHEBI:57618"/>
        <dbReference type="ChEBI" id="CHEBI:58210"/>
        <dbReference type="ChEBI" id="CHEBI:83027"/>
    </reaction>
    <physiologicalReaction direction="left-to-right" evidence="31">
        <dbReference type="Rhea" id="RHEA:46305"/>
    </physiologicalReaction>
</comment>
<evidence type="ECO:0000256" key="22">
    <source>
        <dbReference type="ARBA" id="ARBA00023273"/>
    </source>
</evidence>
<reference evidence="48" key="1">
    <citation type="submission" date="2022-12" db="EMBL/GenBank/DDBJ databases">
        <authorList>
            <person name="Alioto T."/>
            <person name="Alioto T."/>
            <person name="Gomez Garrido J."/>
        </authorList>
    </citation>
    <scope>NUCLEOTIDE SEQUENCE</scope>
</reference>
<keyword evidence="21" id="KW-0753">Steroid metabolism</keyword>
<dbReference type="EC" id="1.14.14.25" evidence="41"/>
<evidence type="ECO:0000256" key="30">
    <source>
        <dbReference type="ARBA" id="ARBA00050991"/>
    </source>
</evidence>
<dbReference type="CDD" id="cd20613">
    <property type="entry name" value="CYP46A1-like"/>
    <property type="match status" value="2"/>
</dbReference>
<comment type="catalytic activity">
    <reaction evidence="36">
        <text>(24S)-hydroxycholesterol + reduced [NADPH--hemoprotein reductase] + O2 = (24S,25R)-24,26-dihydroxycholesterol + oxidized [NADPH--hemoprotein reductase] + H2O + H(+)</text>
        <dbReference type="Rhea" id="RHEA:46388"/>
        <dbReference type="Rhea" id="RHEA-COMP:11964"/>
        <dbReference type="Rhea" id="RHEA-COMP:11965"/>
        <dbReference type="ChEBI" id="CHEBI:15377"/>
        <dbReference type="ChEBI" id="CHEBI:15378"/>
        <dbReference type="ChEBI" id="CHEBI:15379"/>
        <dbReference type="ChEBI" id="CHEBI:34310"/>
        <dbReference type="ChEBI" id="CHEBI:57618"/>
        <dbReference type="ChEBI" id="CHEBI:58210"/>
        <dbReference type="ChEBI" id="CHEBI:86165"/>
    </reaction>
    <physiologicalReaction direction="left-to-right" evidence="36">
        <dbReference type="Rhea" id="RHEA:46389"/>
    </physiologicalReaction>
</comment>
<dbReference type="GO" id="GO:0098793">
    <property type="term" value="C:presynapse"/>
    <property type="evidence" value="ECO:0007669"/>
    <property type="project" value="UniProtKB-SubCell"/>
</dbReference>
<keyword evidence="9 47" id="KW-0812">Transmembrane</keyword>
<evidence type="ECO:0000256" key="23">
    <source>
        <dbReference type="ARBA" id="ARBA00034106"/>
    </source>
</evidence>
<evidence type="ECO:0000256" key="16">
    <source>
        <dbReference type="ARBA" id="ARBA00023018"/>
    </source>
</evidence>
<keyword evidence="17" id="KW-0503">Monooxygenase</keyword>
<evidence type="ECO:0000256" key="20">
    <source>
        <dbReference type="ARBA" id="ARBA00023166"/>
    </source>
</evidence>
<evidence type="ECO:0000256" key="29">
    <source>
        <dbReference type="ARBA" id="ARBA00050696"/>
    </source>
</evidence>
<dbReference type="GO" id="GO:0006707">
    <property type="term" value="P:cholesterol catabolic process"/>
    <property type="evidence" value="ECO:0007669"/>
    <property type="project" value="InterPro"/>
</dbReference>
<evidence type="ECO:0000256" key="3">
    <source>
        <dbReference type="ARBA" id="ARBA00004279"/>
    </source>
</evidence>
<keyword evidence="11" id="KW-0256">Endoplasmic reticulum</keyword>
<keyword evidence="7" id="KW-0153">Cholesterol metabolism</keyword>
<dbReference type="InterPro" id="IPR017972">
    <property type="entry name" value="Cyt_P450_CS"/>
</dbReference>
<evidence type="ECO:0000256" key="39">
    <source>
        <dbReference type="ARBA" id="ARBA00052870"/>
    </source>
</evidence>
<accession>A0AA35JSM0</accession>
<comment type="catalytic activity">
    <reaction evidence="27">
        <text>testosterone + reduced [NADPH--hemoprotein reductase] + O2 = 2-hydroxytestosterone + oxidized [NADPH--hemoprotein reductase] + H2O + H(+)</text>
        <dbReference type="Rhea" id="RHEA:46300"/>
        <dbReference type="Rhea" id="RHEA-COMP:11964"/>
        <dbReference type="Rhea" id="RHEA-COMP:11965"/>
        <dbReference type="ChEBI" id="CHEBI:15377"/>
        <dbReference type="ChEBI" id="CHEBI:15378"/>
        <dbReference type="ChEBI" id="CHEBI:15379"/>
        <dbReference type="ChEBI" id="CHEBI:17347"/>
        <dbReference type="ChEBI" id="CHEBI:57618"/>
        <dbReference type="ChEBI" id="CHEBI:58210"/>
        <dbReference type="ChEBI" id="CHEBI:86013"/>
    </reaction>
    <physiologicalReaction direction="left-to-right" evidence="27">
        <dbReference type="Rhea" id="RHEA:46301"/>
    </physiologicalReaction>
</comment>
<dbReference type="InterPro" id="IPR002401">
    <property type="entry name" value="Cyt_P450_E_grp-I"/>
</dbReference>
<evidence type="ECO:0000256" key="15">
    <source>
        <dbReference type="ARBA" id="ARBA00023004"/>
    </source>
</evidence>
<keyword evidence="18" id="KW-0443">Lipid metabolism</keyword>
<evidence type="ECO:0000256" key="21">
    <source>
        <dbReference type="ARBA" id="ARBA00023221"/>
    </source>
</evidence>
<dbReference type="Gene3D" id="1.10.630.10">
    <property type="entry name" value="Cytochrome P450"/>
    <property type="match status" value="2"/>
</dbReference>
<evidence type="ECO:0000256" key="9">
    <source>
        <dbReference type="ARBA" id="ARBA00022692"/>
    </source>
</evidence>
<evidence type="ECO:0000256" key="41">
    <source>
        <dbReference type="ARBA" id="ARBA00066440"/>
    </source>
</evidence>
<keyword evidence="19 47" id="KW-0472">Membrane</keyword>
<evidence type="ECO:0000256" key="35">
    <source>
        <dbReference type="ARBA" id="ARBA00051748"/>
    </source>
</evidence>
<gene>
    <name evidence="48" type="ORF">PODLI_1B040920</name>
</gene>
<evidence type="ECO:0000256" key="14">
    <source>
        <dbReference type="ARBA" id="ARBA00023002"/>
    </source>
</evidence>
<evidence type="ECO:0000256" key="19">
    <source>
        <dbReference type="ARBA" id="ARBA00023136"/>
    </source>
</evidence>
<dbReference type="GO" id="GO:0020037">
    <property type="term" value="F:heme binding"/>
    <property type="evidence" value="ECO:0007669"/>
    <property type="project" value="InterPro"/>
</dbReference>
<protein>
    <recommendedName>
        <fullName evidence="42">Cholesterol 24-hydroxylase</fullName>
        <ecNumber evidence="41">1.14.14.25</ecNumber>
    </recommendedName>
    <alternativeName>
        <fullName evidence="44">Cholesterol 24-monooxygenase</fullName>
    </alternativeName>
    <alternativeName>
        <fullName evidence="43">Cholesterol 24S-hydroxylase</fullName>
    </alternativeName>
    <alternativeName>
        <fullName evidence="45">Cytochrome P450 46A1</fullName>
    </alternativeName>
</protein>
<feature type="binding site" description="axial binding residue" evidence="46">
    <location>
        <position position="444"/>
    </location>
    <ligand>
        <name>heme</name>
        <dbReference type="ChEBI" id="CHEBI:30413"/>
    </ligand>
    <ligandPart>
        <name>Fe</name>
        <dbReference type="ChEBI" id="CHEBI:18248"/>
    </ligandPart>
</feature>
<evidence type="ECO:0000256" key="10">
    <source>
        <dbReference type="ARBA" id="ARBA00022723"/>
    </source>
</evidence>
<keyword evidence="10 46" id="KW-0479">Metal-binding</keyword>
<dbReference type="GO" id="GO:0005506">
    <property type="term" value="F:iron ion binding"/>
    <property type="evidence" value="ECO:0007669"/>
    <property type="project" value="InterPro"/>
</dbReference>
<evidence type="ECO:0000256" key="34">
    <source>
        <dbReference type="ARBA" id="ARBA00051606"/>
    </source>
</evidence>
<comment type="catalytic activity">
    <reaction evidence="39">
        <text>desmosterol + reduced [NADPH--hemoprotein reductase] + O2 = (24S)-25-epoxycholesterol + oxidized [NADPH--hemoprotein reductase] + H2O + H(+)</text>
        <dbReference type="Rhea" id="RHEA:53232"/>
        <dbReference type="Rhea" id="RHEA-COMP:11964"/>
        <dbReference type="Rhea" id="RHEA-COMP:11965"/>
        <dbReference type="ChEBI" id="CHEBI:15377"/>
        <dbReference type="ChEBI" id="CHEBI:15378"/>
        <dbReference type="ChEBI" id="CHEBI:15379"/>
        <dbReference type="ChEBI" id="CHEBI:17737"/>
        <dbReference type="ChEBI" id="CHEBI:41633"/>
        <dbReference type="ChEBI" id="CHEBI:57618"/>
        <dbReference type="ChEBI" id="CHEBI:58210"/>
    </reaction>
    <physiologicalReaction direction="left-to-right" evidence="39">
        <dbReference type="Rhea" id="RHEA:53233"/>
    </physiologicalReaction>
</comment>
<comment type="catalytic activity">
    <reaction evidence="32">
        <text>testosterone + reduced [NADPH--hemoprotein reductase] + O2 = 6beta,17beta-dihydroxyandrost-4-en-3-one + oxidized [NADPH--hemoprotein reductase] + H2O + H(+)</text>
        <dbReference type="Rhea" id="RHEA:46296"/>
        <dbReference type="Rhea" id="RHEA-COMP:11964"/>
        <dbReference type="Rhea" id="RHEA-COMP:11965"/>
        <dbReference type="ChEBI" id="CHEBI:15377"/>
        <dbReference type="ChEBI" id="CHEBI:15378"/>
        <dbReference type="ChEBI" id="CHEBI:15379"/>
        <dbReference type="ChEBI" id="CHEBI:17347"/>
        <dbReference type="ChEBI" id="CHEBI:34477"/>
        <dbReference type="ChEBI" id="CHEBI:57618"/>
        <dbReference type="ChEBI" id="CHEBI:58210"/>
    </reaction>
    <physiologicalReaction direction="left-to-right" evidence="32">
        <dbReference type="Rhea" id="RHEA:46297"/>
    </physiologicalReaction>
</comment>
<evidence type="ECO:0000256" key="27">
    <source>
        <dbReference type="ARBA" id="ARBA00050344"/>
    </source>
</evidence>
<dbReference type="GO" id="GO:0030425">
    <property type="term" value="C:dendrite"/>
    <property type="evidence" value="ECO:0007669"/>
    <property type="project" value="UniProtKB-SubCell"/>
</dbReference>
<comment type="catalytic activity">
    <reaction evidence="29">
        <text>7-dehydrocholesterol + reduced [NADPH--hemoprotein reductase] + O2 = cholesta-5,7-dien-3beta,25-diol + oxidized [NADPH--hemoprotein reductase] + H2O + H(+)</text>
        <dbReference type="Rhea" id="RHEA:53240"/>
        <dbReference type="Rhea" id="RHEA-COMP:11964"/>
        <dbReference type="Rhea" id="RHEA-COMP:11965"/>
        <dbReference type="ChEBI" id="CHEBI:15377"/>
        <dbReference type="ChEBI" id="CHEBI:15378"/>
        <dbReference type="ChEBI" id="CHEBI:15379"/>
        <dbReference type="ChEBI" id="CHEBI:17759"/>
        <dbReference type="ChEBI" id="CHEBI:57618"/>
        <dbReference type="ChEBI" id="CHEBI:58210"/>
        <dbReference type="ChEBI" id="CHEBI:137057"/>
    </reaction>
    <physiologicalReaction direction="left-to-right" evidence="29">
        <dbReference type="Rhea" id="RHEA:53241"/>
    </physiologicalReaction>
</comment>
<evidence type="ECO:0000256" key="18">
    <source>
        <dbReference type="ARBA" id="ARBA00023098"/>
    </source>
</evidence>
<dbReference type="PRINTS" id="PR00463">
    <property type="entry name" value="EP450I"/>
</dbReference>
<dbReference type="EMBL" id="OX395126">
    <property type="protein sequence ID" value="CAI5764524.1"/>
    <property type="molecule type" value="Genomic_DNA"/>
</dbReference>
<evidence type="ECO:0000256" key="42">
    <source>
        <dbReference type="ARBA" id="ARBA00068948"/>
    </source>
</evidence>
<evidence type="ECO:0000256" key="8">
    <source>
        <dbReference type="ARBA" id="ARBA00022617"/>
    </source>
</evidence>
<comment type="catalytic activity">
    <reaction evidence="38">
        <text>progesterone + reduced [NADPH--hemoprotein reductase] + O2 = 17alpha-hydroxyprogesterone + oxidized [NADPH--hemoprotein reductase] + H2O + H(+)</text>
        <dbReference type="Rhea" id="RHEA:46308"/>
        <dbReference type="Rhea" id="RHEA-COMP:11964"/>
        <dbReference type="Rhea" id="RHEA-COMP:11965"/>
        <dbReference type="ChEBI" id="CHEBI:15377"/>
        <dbReference type="ChEBI" id="CHEBI:15378"/>
        <dbReference type="ChEBI" id="CHEBI:15379"/>
        <dbReference type="ChEBI" id="CHEBI:17026"/>
        <dbReference type="ChEBI" id="CHEBI:17252"/>
        <dbReference type="ChEBI" id="CHEBI:57618"/>
        <dbReference type="ChEBI" id="CHEBI:58210"/>
    </reaction>
    <physiologicalReaction direction="left-to-right" evidence="38">
        <dbReference type="Rhea" id="RHEA:46309"/>
    </physiologicalReaction>
</comment>
<comment type="pathway">
    <text evidence="25">Steroid metabolism; cholesterol degradation.</text>
</comment>
<dbReference type="InterPro" id="IPR036396">
    <property type="entry name" value="Cyt_P450_sf"/>
</dbReference>
<evidence type="ECO:0000256" key="47">
    <source>
        <dbReference type="SAM" id="Phobius"/>
    </source>
</evidence>
<comment type="catalytic activity">
    <reaction evidence="34">
        <text>7alpha-hydroxycholesterol + reduced [NADPH--hemoprotein reductase] + O2 = (24S)-7alpha-dihydroxycholesterol + oxidized [NADPH--hemoprotein reductase] + H2O + H(+)</text>
        <dbReference type="Rhea" id="RHEA:46380"/>
        <dbReference type="Rhea" id="RHEA-COMP:11964"/>
        <dbReference type="Rhea" id="RHEA-COMP:11965"/>
        <dbReference type="ChEBI" id="CHEBI:15377"/>
        <dbReference type="ChEBI" id="CHEBI:15378"/>
        <dbReference type="ChEBI" id="CHEBI:15379"/>
        <dbReference type="ChEBI" id="CHEBI:17500"/>
        <dbReference type="ChEBI" id="CHEBI:37640"/>
        <dbReference type="ChEBI" id="CHEBI:57618"/>
        <dbReference type="ChEBI" id="CHEBI:58210"/>
    </reaction>
    <physiologicalReaction direction="left-to-right" evidence="34">
        <dbReference type="Rhea" id="RHEA:46381"/>
    </physiologicalReaction>
</comment>
<evidence type="ECO:0000256" key="26">
    <source>
        <dbReference type="ARBA" id="ARBA00050139"/>
    </source>
</evidence>
<evidence type="ECO:0000256" key="37">
    <source>
        <dbReference type="ARBA" id="ARBA00051817"/>
    </source>
</evidence>
<keyword evidence="49" id="KW-1185">Reference proteome</keyword>
<evidence type="ECO:0000256" key="31">
    <source>
        <dbReference type="ARBA" id="ARBA00051188"/>
    </source>
</evidence>
<feature type="transmembrane region" description="Helical" evidence="47">
    <location>
        <begin position="6"/>
        <end position="28"/>
    </location>
</feature>
<evidence type="ECO:0000256" key="7">
    <source>
        <dbReference type="ARBA" id="ARBA00022548"/>
    </source>
</evidence>
<evidence type="ECO:0000256" key="36">
    <source>
        <dbReference type="ARBA" id="ARBA00051763"/>
    </source>
</evidence>